<organism evidence="2">
    <name type="scientific">Rhizophora mucronata</name>
    <name type="common">Asiatic mangrove</name>
    <dbReference type="NCBI Taxonomy" id="61149"/>
    <lineage>
        <taxon>Eukaryota</taxon>
        <taxon>Viridiplantae</taxon>
        <taxon>Streptophyta</taxon>
        <taxon>Embryophyta</taxon>
        <taxon>Tracheophyta</taxon>
        <taxon>Spermatophyta</taxon>
        <taxon>Magnoliopsida</taxon>
        <taxon>eudicotyledons</taxon>
        <taxon>Gunneridae</taxon>
        <taxon>Pentapetalae</taxon>
        <taxon>rosids</taxon>
        <taxon>fabids</taxon>
        <taxon>Malpighiales</taxon>
        <taxon>Rhizophoraceae</taxon>
        <taxon>Rhizophora</taxon>
    </lineage>
</organism>
<sequence length="23" mass="2739">MLMSNEKSKNPHILKLQEVTIRE</sequence>
<reference evidence="2" key="1">
    <citation type="submission" date="2018-02" db="EMBL/GenBank/DDBJ databases">
        <title>Rhizophora mucronata_Transcriptome.</title>
        <authorList>
            <person name="Meera S.P."/>
            <person name="Sreeshan A."/>
            <person name="Augustine A."/>
        </authorList>
    </citation>
    <scope>NUCLEOTIDE SEQUENCE</scope>
    <source>
        <tissue evidence="2">Leaf</tissue>
    </source>
</reference>
<name>A0A2P2Q602_RHIMU</name>
<evidence type="ECO:0000256" key="1">
    <source>
        <dbReference type="SAM" id="MobiDB-lite"/>
    </source>
</evidence>
<dbReference type="AlphaFoldDB" id="A0A2P2Q602"/>
<proteinExistence type="predicted"/>
<accession>A0A2P2Q602</accession>
<feature type="region of interest" description="Disordered" evidence="1">
    <location>
        <begin position="1"/>
        <end position="23"/>
    </location>
</feature>
<evidence type="ECO:0000313" key="2">
    <source>
        <dbReference type="EMBL" id="MBX62396.1"/>
    </source>
</evidence>
<protein>
    <submittedName>
        <fullName evidence="2">Uncharacterized protein</fullName>
    </submittedName>
</protein>
<dbReference type="EMBL" id="GGEC01081912">
    <property type="protein sequence ID" value="MBX62396.1"/>
    <property type="molecule type" value="Transcribed_RNA"/>
</dbReference>